<protein>
    <submittedName>
        <fullName evidence="5">Trypsin-like peptidase domain-containing protein</fullName>
    </submittedName>
</protein>
<gene>
    <name evidence="5" type="ORF">HY221_01470</name>
</gene>
<feature type="region of interest" description="Disordered" evidence="3">
    <location>
        <begin position="1"/>
        <end position="24"/>
    </location>
</feature>
<evidence type="ECO:0000259" key="4">
    <source>
        <dbReference type="SMART" id="SM00228"/>
    </source>
</evidence>
<dbReference type="Gene3D" id="2.40.10.120">
    <property type="match status" value="1"/>
</dbReference>
<proteinExistence type="predicted"/>
<dbReference type="EMBL" id="JACQCR010000032">
    <property type="protein sequence ID" value="MBI3630984.1"/>
    <property type="molecule type" value="Genomic_DNA"/>
</dbReference>
<dbReference type="Pfam" id="PF13180">
    <property type="entry name" value="PDZ_2"/>
    <property type="match status" value="1"/>
</dbReference>
<dbReference type="PANTHER" id="PTHR43343:SF3">
    <property type="entry name" value="PROTEASE DO-LIKE 8, CHLOROPLASTIC"/>
    <property type="match status" value="1"/>
</dbReference>
<name>A0A932R0X6_9BACT</name>
<dbReference type="SMART" id="SM00228">
    <property type="entry name" value="PDZ"/>
    <property type="match status" value="1"/>
</dbReference>
<dbReference type="Proteomes" id="UP000753196">
    <property type="component" value="Unassembled WGS sequence"/>
</dbReference>
<dbReference type="InterPro" id="IPR036034">
    <property type="entry name" value="PDZ_sf"/>
</dbReference>
<dbReference type="PANTHER" id="PTHR43343">
    <property type="entry name" value="PEPTIDASE S12"/>
    <property type="match status" value="1"/>
</dbReference>
<organism evidence="5 6">
    <name type="scientific">Candidatus Sungiibacteriota bacterium</name>
    <dbReference type="NCBI Taxonomy" id="2750080"/>
    <lineage>
        <taxon>Bacteria</taxon>
        <taxon>Candidatus Sungiibacteriota</taxon>
    </lineage>
</organism>
<accession>A0A932R0X6</accession>
<evidence type="ECO:0000256" key="2">
    <source>
        <dbReference type="ARBA" id="ARBA00022801"/>
    </source>
</evidence>
<evidence type="ECO:0000313" key="6">
    <source>
        <dbReference type="Proteomes" id="UP000753196"/>
    </source>
</evidence>
<evidence type="ECO:0000256" key="3">
    <source>
        <dbReference type="SAM" id="MobiDB-lite"/>
    </source>
</evidence>
<dbReference type="AlphaFoldDB" id="A0A932R0X6"/>
<evidence type="ECO:0000256" key="1">
    <source>
        <dbReference type="ARBA" id="ARBA00022670"/>
    </source>
</evidence>
<dbReference type="GO" id="GO:0004252">
    <property type="term" value="F:serine-type endopeptidase activity"/>
    <property type="evidence" value="ECO:0007669"/>
    <property type="project" value="InterPro"/>
</dbReference>
<feature type="domain" description="PDZ" evidence="4">
    <location>
        <begin position="210"/>
        <end position="300"/>
    </location>
</feature>
<dbReference type="InterPro" id="IPR009003">
    <property type="entry name" value="Peptidase_S1_PA"/>
</dbReference>
<reference evidence="5" key="1">
    <citation type="submission" date="2020-07" db="EMBL/GenBank/DDBJ databases">
        <title>Huge and variable diversity of episymbiotic CPR bacteria and DPANN archaea in groundwater ecosystems.</title>
        <authorList>
            <person name="He C.Y."/>
            <person name="Keren R."/>
            <person name="Whittaker M."/>
            <person name="Farag I.F."/>
            <person name="Doudna J."/>
            <person name="Cate J.H.D."/>
            <person name="Banfield J.F."/>
        </authorList>
    </citation>
    <scope>NUCLEOTIDE SEQUENCE</scope>
    <source>
        <strain evidence="5">NC_groundwater_973_Pr1_S-0.2um_54_13</strain>
    </source>
</reference>
<evidence type="ECO:0000313" key="5">
    <source>
        <dbReference type="EMBL" id="MBI3630984.1"/>
    </source>
</evidence>
<keyword evidence="1" id="KW-0645">Protease</keyword>
<dbReference type="SUPFAM" id="SSF50494">
    <property type="entry name" value="Trypsin-like serine proteases"/>
    <property type="match status" value="1"/>
</dbReference>
<keyword evidence="2" id="KW-0378">Hydrolase</keyword>
<feature type="non-terminal residue" evidence="5">
    <location>
        <position position="1"/>
    </location>
</feature>
<dbReference type="InterPro" id="IPR051201">
    <property type="entry name" value="Chloro_Bact_Ser_Proteases"/>
</dbReference>
<sequence length="316" mass="33732">LMAPQGEHAGLPVPEEELPHTPGGKIRIGGGSGFIVDASGLILTNKHVVHDREAEYIVTTAAEDMYPARVLARDPLNDVAILKIEAGDLPALALGNSDAIRLGQTALAVGTALGEFQNTVSSGIVSGLSRFINAMTDAEGHSERLRGLIQTDAAINPGNSGGPLVNLAGEAIGINAAVVFGAQNIGFAIPINKARRDLSELKTYGRIRRPFLGIRYILLNHLLQKRFRLPVEQGAFVLREGVPGRTAVIPNSAAHRAGIRETDIILELNHTPITEKMGIEDVLEKVTLGEEVPVKILRNGQEQTLMLVAEERTAVS</sequence>
<comment type="caution">
    <text evidence="5">The sequence shown here is derived from an EMBL/GenBank/DDBJ whole genome shotgun (WGS) entry which is preliminary data.</text>
</comment>
<dbReference type="SUPFAM" id="SSF50156">
    <property type="entry name" value="PDZ domain-like"/>
    <property type="match status" value="1"/>
</dbReference>
<dbReference type="PRINTS" id="PR00834">
    <property type="entry name" value="PROTEASES2C"/>
</dbReference>
<dbReference type="CDD" id="cd06779">
    <property type="entry name" value="cpPDZ_Deg_HtrA-like"/>
    <property type="match status" value="1"/>
</dbReference>
<dbReference type="InterPro" id="IPR001940">
    <property type="entry name" value="Peptidase_S1C"/>
</dbReference>
<dbReference type="Gene3D" id="2.30.42.10">
    <property type="match status" value="1"/>
</dbReference>
<dbReference type="InterPro" id="IPR001478">
    <property type="entry name" value="PDZ"/>
</dbReference>
<dbReference type="Pfam" id="PF13365">
    <property type="entry name" value="Trypsin_2"/>
    <property type="match status" value="1"/>
</dbReference>
<dbReference type="GO" id="GO:0006508">
    <property type="term" value="P:proteolysis"/>
    <property type="evidence" value="ECO:0007669"/>
    <property type="project" value="UniProtKB-KW"/>
</dbReference>